<dbReference type="InterPro" id="IPR001029">
    <property type="entry name" value="Flagellin_N"/>
</dbReference>
<evidence type="ECO:0000256" key="3">
    <source>
        <dbReference type="ARBA" id="ARBA00005709"/>
    </source>
</evidence>
<dbReference type="GO" id="GO:0071973">
    <property type="term" value="P:bacterial-type flagellum-dependent cell motility"/>
    <property type="evidence" value="ECO:0007669"/>
    <property type="project" value="InterPro"/>
</dbReference>
<protein>
    <submittedName>
        <fullName evidence="6">Flagellar hook-associated protein 3</fullName>
    </submittedName>
</protein>
<organism evidence="6 7">
    <name type="scientific">Massilia horti</name>
    <dbReference type="NCBI Taxonomy" id="2562153"/>
    <lineage>
        <taxon>Bacteria</taxon>
        <taxon>Pseudomonadati</taxon>
        <taxon>Pseudomonadota</taxon>
        <taxon>Betaproteobacteria</taxon>
        <taxon>Burkholderiales</taxon>
        <taxon>Oxalobacteraceae</taxon>
        <taxon>Telluria group</taxon>
        <taxon>Massilia</taxon>
    </lineage>
</organism>
<dbReference type="Proteomes" id="UP000297258">
    <property type="component" value="Unassembled WGS sequence"/>
</dbReference>
<comment type="caution">
    <text evidence="6">The sequence shown here is derived from an EMBL/GenBank/DDBJ whole genome shotgun (WGS) entry which is preliminary data.</text>
</comment>
<accession>A0A4Y9SW18</accession>
<keyword evidence="7" id="KW-1185">Reference proteome</keyword>
<comment type="similarity">
    <text evidence="3">Belongs to the bacterial flagellin family.</text>
</comment>
<evidence type="ECO:0000256" key="1">
    <source>
        <dbReference type="ARBA" id="ARBA00004365"/>
    </source>
</evidence>
<evidence type="ECO:0000259" key="5">
    <source>
        <dbReference type="Pfam" id="PF00669"/>
    </source>
</evidence>
<feature type="domain" description="Flagellin N-terminal" evidence="5">
    <location>
        <begin position="3"/>
        <end position="140"/>
    </location>
</feature>
<dbReference type="InterPro" id="IPR001492">
    <property type="entry name" value="Flagellin"/>
</dbReference>
<evidence type="ECO:0000313" key="7">
    <source>
        <dbReference type="Proteomes" id="UP000297258"/>
    </source>
</evidence>
<evidence type="ECO:0000313" key="6">
    <source>
        <dbReference type="EMBL" id="TFW29707.1"/>
    </source>
</evidence>
<keyword evidence="4" id="KW-0975">Bacterial flagellum</keyword>
<comment type="subcellular location">
    <subcellularLocation>
        <location evidence="1">Bacterial flagellum</location>
    </subcellularLocation>
    <subcellularLocation>
        <location evidence="2">Secreted</location>
    </subcellularLocation>
</comment>
<dbReference type="GO" id="GO:0009424">
    <property type="term" value="C:bacterial-type flagellum hook"/>
    <property type="evidence" value="ECO:0007669"/>
    <property type="project" value="InterPro"/>
</dbReference>
<dbReference type="PANTHER" id="PTHR42792">
    <property type="entry name" value="FLAGELLIN"/>
    <property type="match status" value="1"/>
</dbReference>
<gene>
    <name evidence="6" type="primary">flgL</name>
    <name evidence="6" type="ORF">E4O92_18250</name>
</gene>
<sequence>MRIATSQYQATTTQSLQRNQVQISRLTQQMASGQRIMVPSDDPVDNVRLSRLRREESTITQYRANIAAVKERLSKNEGYLTNMVNDITSGHDLLVWAADGSNTPDDLAAMITPLQSLRDSLLYAANTKDQEGRYIFSGTLTTTEAIAFDPTATIGSRYTYAGNTNSQQVIVGNGVTQAGNQNVKGLEQLLNQIDATIEALSKPGVTANDPDVRAVLTANLDGFDSALTLVSGKIAVLGGSQNILTTLDANHSIVSLSNQIAITEIGQLDMGQAAIDLNGYSVALQATYKAYARIGEMSLFSVL</sequence>
<dbReference type="OrthoDB" id="9768249at2"/>
<keyword evidence="6" id="KW-0966">Cell projection</keyword>
<dbReference type="PANTHER" id="PTHR42792:SF1">
    <property type="entry name" value="FLAGELLAR HOOK-ASSOCIATED PROTEIN 3"/>
    <property type="match status" value="1"/>
</dbReference>
<reference evidence="6 7" key="1">
    <citation type="submission" date="2019-03" db="EMBL/GenBank/DDBJ databases">
        <title>Draft genome of Massilia hortus sp. nov., a novel bacterial species of the Oxalobacteraceae family.</title>
        <authorList>
            <person name="Peta V."/>
            <person name="Raths R."/>
            <person name="Bucking H."/>
        </authorList>
    </citation>
    <scope>NUCLEOTIDE SEQUENCE [LARGE SCALE GENOMIC DNA]</scope>
    <source>
        <strain evidence="6 7">ONC3</strain>
    </source>
</reference>
<evidence type="ECO:0000256" key="2">
    <source>
        <dbReference type="ARBA" id="ARBA00004613"/>
    </source>
</evidence>
<name>A0A4Y9SW18_9BURK</name>
<dbReference type="GO" id="GO:0005198">
    <property type="term" value="F:structural molecule activity"/>
    <property type="evidence" value="ECO:0007669"/>
    <property type="project" value="InterPro"/>
</dbReference>
<dbReference type="SUPFAM" id="SSF64518">
    <property type="entry name" value="Phase 1 flagellin"/>
    <property type="match status" value="1"/>
</dbReference>
<keyword evidence="6" id="KW-0282">Flagellum</keyword>
<dbReference type="Gene3D" id="1.20.1330.10">
    <property type="entry name" value="f41 fragment of flagellin, N-terminal domain"/>
    <property type="match status" value="1"/>
</dbReference>
<dbReference type="GO" id="GO:0005576">
    <property type="term" value="C:extracellular region"/>
    <property type="evidence" value="ECO:0007669"/>
    <property type="project" value="UniProtKB-SubCell"/>
</dbReference>
<dbReference type="NCBIfam" id="TIGR02550">
    <property type="entry name" value="flagell_flgL"/>
    <property type="match status" value="1"/>
</dbReference>
<dbReference type="AlphaFoldDB" id="A0A4Y9SW18"/>
<evidence type="ECO:0000256" key="4">
    <source>
        <dbReference type="ARBA" id="ARBA00023143"/>
    </source>
</evidence>
<dbReference type="RefSeq" id="WP_135191078.1">
    <property type="nucleotide sequence ID" value="NZ_SPUM01000122.1"/>
</dbReference>
<keyword evidence="6" id="KW-0969">Cilium</keyword>
<dbReference type="EMBL" id="SPUM01000122">
    <property type="protein sequence ID" value="TFW29707.1"/>
    <property type="molecule type" value="Genomic_DNA"/>
</dbReference>
<proteinExistence type="inferred from homology"/>
<dbReference type="Pfam" id="PF00669">
    <property type="entry name" value="Flagellin_N"/>
    <property type="match status" value="1"/>
</dbReference>
<dbReference type="InterPro" id="IPR013384">
    <property type="entry name" value="Flagell_FlgL"/>
</dbReference>